<protein>
    <submittedName>
        <fullName evidence="1">Uncharacterized protein</fullName>
    </submittedName>
</protein>
<organism evidence="1">
    <name type="scientific">Arundo donax</name>
    <name type="common">Giant reed</name>
    <name type="synonym">Donax arundinaceus</name>
    <dbReference type="NCBI Taxonomy" id="35708"/>
    <lineage>
        <taxon>Eukaryota</taxon>
        <taxon>Viridiplantae</taxon>
        <taxon>Streptophyta</taxon>
        <taxon>Embryophyta</taxon>
        <taxon>Tracheophyta</taxon>
        <taxon>Spermatophyta</taxon>
        <taxon>Magnoliopsida</taxon>
        <taxon>Liliopsida</taxon>
        <taxon>Poales</taxon>
        <taxon>Poaceae</taxon>
        <taxon>PACMAD clade</taxon>
        <taxon>Arundinoideae</taxon>
        <taxon>Arundineae</taxon>
        <taxon>Arundo</taxon>
    </lineage>
</organism>
<name>A0A0A9H383_ARUDO</name>
<reference evidence="1" key="2">
    <citation type="journal article" date="2015" name="Data Brief">
        <title>Shoot transcriptome of the giant reed, Arundo donax.</title>
        <authorList>
            <person name="Barrero R.A."/>
            <person name="Guerrero F.D."/>
            <person name="Moolhuijzen P."/>
            <person name="Goolsby J.A."/>
            <person name="Tidwell J."/>
            <person name="Bellgard S.E."/>
            <person name="Bellgard M.I."/>
        </authorList>
    </citation>
    <scope>NUCLEOTIDE SEQUENCE</scope>
    <source>
        <tissue evidence="1">Shoot tissue taken approximately 20 cm above the soil surface</tissue>
    </source>
</reference>
<sequence length="105" mass="11975">MMYFNYIKCSTLLSSMLVFWCEFSGWLTFRVPCKLIVLQTDNNMSEDSDKSFMSSYYSITLGNMLMHTTGICLTLMKDVTLGCRVVTGTMTINLMKTTIFISLNS</sequence>
<dbReference type="AlphaFoldDB" id="A0A0A9H383"/>
<reference evidence="1" key="1">
    <citation type="submission" date="2014-09" db="EMBL/GenBank/DDBJ databases">
        <authorList>
            <person name="Magalhaes I.L.F."/>
            <person name="Oliveira U."/>
            <person name="Santos F.R."/>
            <person name="Vidigal T.H.D.A."/>
            <person name="Brescovit A.D."/>
            <person name="Santos A.J."/>
        </authorList>
    </citation>
    <scope>NUCLEOTIDE SEQUENCE</scope>
    <source>
        <tissue evidence="1">Shoot tissue taken approximately 20 cm above the soil surface</tissue>
    </source>
</reference>
<evidence type="ECO:0000313" key="1">
    <source>
        <dbReference type="EMBL" id="JAE31655.1"/>
    </source>
</evidence>
<proteinExistence type="predicted"/>
<accession>A0A0A9H383</accession>
<dbReference type="EMBL" id="GBRH01166241">
    <property type="protein sequence ID" value="JAE31655.1"/>
    <property type="molecule type" value="Transcribed_RNA"/>
</dbReference>